<organism evidence="2 3">
    <name type="scientific">Parafannyhessea umbonata</name>
    <dbReference type="NCBI Taxonomy" id="604330"/>
    <lineage>
        <taxon>Bacteria</taxon>
        <taxon>Bacillati</taxon>
        <taxon>Actinomycetota</taxon>
        <taxon>Coriobacteriia</taxon>
        <taxon>Coriobacteriales</taxon>
        <taxon>Atopobiaceae</taxon>
        <taxon>Parafannyhessea</taxon>
    </lineage>
</organism>
<dbReference type="InterPro" id="IPR029044">
    <property type="entry name" value="Nucleotide-diphossugar_trans"/>
</dbReference>
<dbReference type="RefSeq" id="WP_078687090.1">
    <property type="nucleotide sequence ID" value="NZ_FNWT01000002.1"/>
</dbReference>
<dbReference type="Gene3D" id="3.90.550.10">
    <property type="entry name" value="Spore Coat Polysaccharide Biosynthesis Protein SpsA, Chain A"/>
    <property type="match status" value="1"/>
</dbReference>
<evidence type="ECO:0000259" key="1">
    <source>
        <dbReference type="Pfam" id="PF12804"/>
    </source>
</evidence>
<dbReference type="EMBL" id="FNWT01000002">
    <property type="protein sequence ID" value="SEH44315.1"/>
    <property type="molecule type" value="Genomic_DNA"/>
</dbReference>
<gene>
    <name evidence="2" type="ORF">SAMN05216447_102214</name>
</gene>
<dbReference type="Proteomes" id="UP000199135">
    <property type="component" value="Unassembled WGS sequence"/>
</dbReference>
<dbReference type="SUPFAM" id="SSF46785">
    <property type="entry name" value="Winged helix' DNA-binding domain"/>
    <property type="match status" value="1"/>
</dbReference>
<proteinExistence type="predicted"/>
<dbReference type="Pfam" id="PF12804">
    <property type="entry name" value="NTP_transf_3"/>
    <property type="match status" value="1"/>
</dbReference>
<evidence type="ECO:0000313" key="2">
    <source>
        <dbReference type="EMBL" id="SEH44315.1"/>
    </source>
</evidence>
<dbReference type="PANTHER" id="PTHR43777">
    <property type="entry name" value="MOLYBDENUM COFACTOR CYTIDYLYLTRANSFERASE"/>
    <property type="match status" value="1"/>
</dbReference>
<dbReference type="InterPro" id="IPR036388">
    <property type="entry name" value="WH-like_DNA-bd_sf"/>
</dbReference>
<dbReference type="SUPFAM" id="SSF53448">
    <property type="entry name" value="Nucleotide-diphospho-sugar transferases"/>
    <property type="match status" value="1"/>
</dbReference>
<keyword evidence="3" id="KW-1185">Reference proteome</keyword>
<evidence type="ECO:0000313" key="3">
    <source>
        <dbReference type="Proteomes" id="UP000199135"/>
    </source>
</evidence>
<protein>
    <submittedName>
        <fullName evidence="2">ModE molybdate transport repressor domain-containing protein</fullName>
    </submittedName>
</protein>
<reference evidence="2 3" key="1">
    <citation type="submission" date="2016-10" db="EMBL/GenBank/DDBJ databases">
        <authorList>
            <person name="Varghese N."/>
            <person name="Submissions S."/>
        </authorList>
    </citation>
    <scope>NUCLEOTIDE SEQUENCE [LARGE SCALE GENOMIC DNA]</scope>
    <source>
        <strain evidence="2 3">WCP15</strain>
    </source>
</reference>
<dbReference type="InterPro" id="IPR036390">
    <property type="entry name" value="WH_DNA-bd_sf"/>
</dbReference>
<dbReference type="PANTHER" id="PTHR43777:SF1">
    <property type="entry name" value="MOLYBDENUM COFACTOR CYTIDYLYLTRANSFERASE"/>
    <property type="match status" value="1"/>
</dbReference>
<comment type="caution">
    <text evidence="2">The sequence shown here is derived from an EMBL/GenBank/DDBJ whole genome shotgun (WGS) entry which is preliminary data.</text>
</comment>
<dbReference type="InterPro" id="IPR025877">
    <property type="entry name" value="MobA-like_NTP_Trfase"/>
</dbReference>
<feature type="domain" description="MobA-like NTP transferase" evidence="1">
    <location>
        <begin position="20"/>
        <end position="158"/>
    </location>
</feature>
<dbReference type="Gene3D" id="1.10.10.10">
    <property type="entry name" value="Winged helix-like DNA-binding domain superfamily/Winged helix DNA-binding domain"/>
    <property type="match status" value="1"/>
</dbReference>
<accession>A0A1H6I7U4</accession>
<sequence length="317" mass="34474">MRFGKVGAVIAAASKRDAEPLFKLGSITNVRRIILTLQQAGVFPIVIVTGAEELEVIHQVASLGVIFLRNEECERPELFSSVRLGLGYLRDKCEQVVFTPVNAPMFSAQALRTLLDANAEVAVPTFEGRGGHPIVVSSQSISKILAYNGGEGLRGAIGASGLDRVRVPVDDAGVLLSVHDEEQLQAQLRTHNASLLAPSVQVSVGKETPFMNSRLKLLLFLIEDLHSVRQACLRCGLSPQKAWDMVNKLEDEVGFDVVVRRHGGSRGGKTTLTEQGLGLAYAFQRYEEEIHGFAQRRFDELFGDAVFARAPEGPSGQ</sequence>
<name>A0A1H6I7U4_9ACTN</name>